<protein>
    <submittedName>
        <fullName evidence="2">Fimbria/pilus outer membrane usher protein</fullName>
    </submittedName>
</protein>
<dbReference type="Gene3D" id="2.60.40.2610">
    <property type="entry name" value="Outer membrane usher protein FimD, plug domain"/>
    <property type="match status" value="1"/>
</dbReference>
<dbReference type="AlphaFoldDB" id="A0A763BUT1"/>
<dbReference type="InterPro" id="IPR042186">
    <property type="entry name" value="FimD_plug_dom"/>
</dbReference>
<evidence type="ECO:0000259" key="1">
    <source>
        <dbReference type="Pfam" id="PF13953"/>
    </source>
</evidence>
<dbReference type="PANTHER" id="PTHR30451">
    <property type="entry name" value="OUTER MEMBRANE USHER PROTEIN"/>
    <property type="match status" value="1"/>
</dbReference>
<comment type="caution">
    <text evidence="2">The sequence shown here is derived from an EMBL/GenBank/DDBJ whole genome shotgun (WGS) entry which is preliminary data.</text>
</comment>
<feature type="domain" description="PapC-like C-terminal" evidence="1">
    <location>
        <begin position="359"/>
        <end position="423"/>
    </location>
</feature>
<dbReference type="GO" id="GO:0009279">
    <property type="term" value="C:cell outer membrane"/>
    <property type="evidence" value="ECO:0007669"/>
    <property type="project" value="TreeGrafter"/>
</dbReference>
<dbReference type="InterPro" id="IPR000015">
    <property type="entry name" value="Fimb_usher"/>
</dbReference>
<dbReference type="Pfam" id="PF00577">
    <property type="entry name" value="Usher"/>
    <property type="match status" value="1"/>
</dbReference>
<organism evidence="2">
    <name type="scientific">Salmonella enterica</name>
    <name type="common">Salmonella choleraesuis</name>
    <dbReference type="NCBI Taxonomy" id="28901"/>
    <lineage>
        <taxon>Bacteria</taxon>
        <taxon>Pseudomonadati</taxon>
        <taxon>Pseudomonadota</taxon>
        <taxon>Gammaproteobacteria</taxon>
        <taxon>Enterobacterales</taxon>
        <taxon>Enterobacteriaceae</taxon>
        <taxon>Salmonella</taxon>
    </lineage>
</organism>
<dbReference type="FunFam" id="2.60.40.2610:FF:000001">
    <property type="entry name" value="Outer membrane fimbrial usher protein"/>
    <property type="match status" value="1"/>
</dbReference>
<dbReference type="GO" id="GO:0009297">
    <property type="term" value="P:pilus assembly"/>
    <property type="evidence" value="ECO:0007669"/>
    <property type="project" value="InterPro"/>
</dbReference>
<evidence type="ECO:0000313" key="2">
    <source>
        <dbReference type="EMBL" id="HAG4131721.1"/>
    </source>
</evidence>
<reference evidence="2" key="2">
    <citation type="submission" date="2020-02" db="EMBL/GenBank/DDBJ databases">
        <authorList>
            <consortium name="NCBI Pathogen Detection Project"/>
        </authorList>
    </citation>
    <scope>NUCLEOTIDE SEQUENCE</scope>
    <source>
        <strain evidence="2">MA.MC_04-0629</strain>
    </source>
</reference>
<proteinExistence type="predicted"/>
<reference evidence="2" key="1">
    <citation type="journal article" date="2018" name="Genome Biol.">
        <title>SKESA: strategic k-mer extension for scrupulous assemblies.</title>
        <authorList>
            <person name="Souvorov A."/>
            <person name="Agarwala R."/>
            <person name="Lipman D.J."/>
        </authorList>
    </citation>
    <scope>NUCLEOTIDE SEQUENCE</scope>
    <source>
        <strain evidence="2">MA.MC_04-0629</strain>
    </source>
</reference>
<dbReference type="Gene3D" id="2.60.40.2070">
    <property type="match status" value="1"/>
</dbReference>
<name>A0A763BUT1_SALER</name>
<accession>A0A763BUT1</accession>
<dbReference type="GO" id="GO:0015473">
    <property type="term" value="F:fimbrial usher porin activity"/>
    <property type="evidence" value="ECO:0007669"/>
    <property type="project" value="InterPro"/>
</dbReference>
<dbReference type="EMBL" id="DAAYGN010000030">
    <property type="protein sequence ID" value="HAG4131721.1"/>
    <property type="molecule type" value="Genomic_DNA"/>
</dbReference>
<gene>
    <name evidence="2" type="ORF">G8439_004720</name>
</gene>
<sequence length="440" mass="48399">NATWSNARAEHNDRQQGWRAELSYSKTFTTGTNLVLAAYRYSTNGFRDLQDVLGVRREAKTGIDYYSDTLHQRNRLSATVSQPLGRLGTLNLSASTADYYNNQSRITQLQMGYSNQWRNISYGVNIARQRTTWDYDRFYHGVNEPLDVSSRQKYTETTMSFNVSIPLDWGENRTSVAMNYNQSSQSRSSTVSMTGSSGENSDLSWSVYGGYERYRNSNSDSSAPTTFGGNLQQNTRFGALRANYDQGDNYRQEGLGVSGTLVLHPGGLTAGPYTSDTFALIHADGAQGAIVQNGQGAVVDRFGYAILPSLSPYRVNNVTLDTRKMRSDAELTGGSQQIVPYAGAIARVNFATISGKAVLISVKMPDGGIPPMGADVFNGEGTNIGMVGQSGQIYARIAHPSGSLLVRWGTGANQRCRVAYQLDLHTKEPFLYLNKICEKE</sequence>
<dbReference type="InterPro" id="IPR025949">
    <property type="entry name" value="PapC-like_C"/>
</dbReference>
<dbReference type="PANTHER" id="PTHR30451:SF20">
    <property type="entry name" value="FIMBRIAE USHER"/>
    <property type="match status" value="1"/>
</dbReference>
<dbReference type="InterPro" id="IPR043142">
    <property type="entry name" value="PapC-like_C_sf"/>
</dbReference>
<dbReference type="Pfam" id="PF13953">
    <property type="entry name" value="PapC_C"/>
    <property type="match status" value="1"/>
</dbReference>
<feature type="non-terminal residue" evidence="2">
    <location>
        <position position="1"/>
    </location>
</feature>